<feature type="non-terminal residue" evidence="10">
    <location>
        <position position="401"/>
    </location>
</feature>
<proteinExistence type="predicted"/>
<dbReference type="InterPro" id="IPR000253">
    <property type="entry name" value="FHA_dom"/>
</dbReference>
<sequence length="401" mass="43398">MATPVSINVPRPRGDTAENSSPQATTAPQASASAASAPPSSRVPHIRIVPHLDGHRSLRFDVIDREVPSGTIIKIGRFTDKSATTNRISFRSKVVSRGHAEIWTENDQFFIRDTQSSSGTFLNHVRLSAPGQESRQHELRDGDVLQLGVDYQGGTEEIYRCVKMRVELNRSWQWQMNPHRLNTFHNLRTLVSPTSGSPIAAMAAAQQQNQDTLTKLADSDNKSITSRASWTQPKSTDAIEECAICLYAIAPFQALFISPCSHSYHYKCIRPLLANHPSFLCPICRTYADLDASVAIEANEVMALYGVQASKQTAIEEKSAAAPAASHDDSNLVSTANPASEAIVMMQASTVSAGPRAEGYNPPSDVRSPVTQTTHLSDLSANHSAASQDASTSAVIPEIPG</sequence>
<keyword evidence="1" id="KW-0808">Transferase</keyword>
<feature type="domain" description="FHA" evidence="8">
    <location>
        <begin position="73"/>
        <end position="127"/>
    </location>
</feature>
<comment type="caution">
    <text evidence="10">The sequence shown here is derived from an EMBL/GenBank/DDBJ whole genome shotgun (WGS) entry which is preliminary data.</text>
</comment>
<dbReference type="GO" id="GO:0016567">
    <property type="term" value="P:protein ubiquitination"/>
    <property type="evidence" value="ECO:0007669"/>
    <property type="project" value="TreeGrafter"/>
</dbReference>
<dbReference type="SUPFAM" id="SSF57850">
    <property type="entry name" value="RING/U-box"/>
    <property type="match status" value="1"/>
</dbReference>
<feature type="domain" description="RING-type" evidence="9">
    <location>
        <begin position="242"/>
        <end position="285"/>
    </location>
</feature>
<dbReference type="GO" id="GO:0000151">
    <property type="term" value="C:ubiquitin ligase complex"/>
    <property type="evidence" value="ECO:0007669"/>
    <property type="project" value="TreeGrafter"/>
</dbReference>
<dbReference type="EMBL" id="MVBO01000077">
    <property type="protein sequence ID" value="OZJ03615.1"/>
    <property type="molecule type" value="Genomic_DNA"/>
</dbReference>
<evidence type="ECO:0000259" key="9">
    <source>
        <dbReference type="PROSITE" id="PS50089"/>
    </source>
</evidence>
<organism evidence="10 11">
    <name type="scientific">Bifiguratus adelaidae</name>
    <dbReference type="NCBI Taxonomy" id="1938954"/>
    <lineage>
        <taxon>Eukaryota</taxon>
        <taxon>Fungi</taxon>
        <taxon>Fungi incertae sedis</taxon>
        <taxon>Mucoromycota</taxon>
        <taxon>Mucoromycotina</taxon>
        <taxon>Endogonomycetes</taxon>
        <taxon>Endogonales</taxon>
        <taxon>Endogonales incertae sedis</taxon>
        <taxon>Bifiguratus</taxon>
    </lineage>
</organism>
<evidence type="ECO:0000256" key="1">
    <source>
        <dbReference type="ARBA" id="ARBA00022679"/>
    </source>
</evidence>
<dbReference type="GO" id="GO:0006511">
    <property type="term" value="P:ubiquitin-dependent protein catabolic process"/>
    <property type="evidence" value="ECO:0007669"/>
    <property type="project" value="TreeGrafter"/>
</dbReference>
<dbReference type="Pfam" id="PF00498">
    <property type="entry name" value="FHA"/>
    <property type="match status" value="1"/>
</dbReference>
<evidence type="ECO:0008006" key="12">
    <source>
        <dbReference type="Google" id="ProtNLM"/>
    </source>
</evidence>
<protein>
    <recommendedName>
        <fullName evidence="12">SMAD/FHA domain-containing protein</fullName>
    </recommendedName>
</protein>
<keyword evidence="2" id="KW-0479">Metal-binding</keyword>
<dbReference type="PANTHER" id="PTHR15067:SF7">
    <property type="entry name" value="E3 UBIQUITIN-PROTEIN LIGASE DMA1-RELATED"/>
    <property type="match status" value="1"/>
</dbReference>
<name>A0A261XZ20_9FUNG</name>
<dbReference type="AlphaFoldDB" id="A0A261XZ20"/>
<keyword evidence="5" id="KW-0862">Zinc</keyword>
<evidence type="ECO:0000256" key="3">
    <source>
        <dbReference type="ARBA" id="ARBA00022771"/>
    </source>
</evidence>
<dbReference type="SMART" id="SM00184">
    <property type="entry name" value="RING"/>
    <property type="match status" value="1"/>
</dbReference>
<dbReference type="InterPro" id="IPR013083">
    <property type="entry name" value="Znf_RING/FYVE/PHD"/>
</dbReference>
<dbReference type="InterPro" id="IPR001841">
    <property type="entry name" value="Znf_RING"/>
</dbReference>
<dbReference type="GO" id="GO:0032153">
    <property type="term" value="C:cell division site"/>
    <property type="evidence" value="ECO:0007669"/>
    <property type="project" value="TreeGrafter"/>
</dbReference>
<dbReference type="Gene3D" id="3.30.40.10">
    <property type="entry name" value="Zinc/RING finger domain, C3HC4 (zinc finger)"/>
    <property type="match status" value="1"/>
</dbReference>
<reference evidence="10 11" key="1">
    <citation type="journal article" date="2017" name="Mycologia">
        <title>Bifiguratus adelaidae, gen. et sp. nov., a new member of Mucoromycotina in endophytic and soil-dwelling habitats.</title>
        <authorList>
            <person name="Torres-Cruz T.J."/>
            <person name="Billingsley Tobias T.L."/>
            <person name="Almatruk M."/>
            <person name="Hesse C."/>
            <person name="Kuske C.R."/>
            <person name="Desiro A."/>
            <person name="Benucci G.M."/>
            <person name="Bonito G."/>
            <person name="Stajich J.E."/>
            <person name="Dunlap C."/>
            <person name="Arnold A.E."/>
            <person name="Porras-Alfaro A."/>
        </authorList>
    </citation>
    <scope>NUCLEOTIDE SEQUENCE [LARGE SCALE GENOMIC DNA]</scope>
    <source>
        <strain evidence="10 11">AZ0501</strain>
    </source>
</reference>
<feature type="region of interest" description="Disordered" evidence="7">
    <location>
        <begin position="354"/>
        <end position="401"/>
    </location>
</feature>
<dbReference type="InterPro" id="IPR008984">
    <property type="entry name" value="SMAD_FHA_dom_sf"/>
</dbReference>
<evidence type="ECO:0000256" key="5">
    <source>
        <dbReference type="ARBA" id="ARBA00022833"/>
    </source>
</evidence>
<evidence type="ECO:0000313" key="11">
    <source>
        <dbReference type="Proteomes" id="UP000242875"/>
    </source>
</evidence>
<accession>A0A261XZ20</accession>
<evidence type="ECO:0000256" key="7">
    <source>
        <dbReference type="SAM" id="MobiDB-lite"/>
    </source>
</evidence>
<feature type="compositionally biased region" description="Polar residues" evidence="7">
    <location>
        <begin position="369"/>
        <end position="394"/>
    </location>
</feature>
<dbReference type="GO" id="GO:0005829">
    <property type="term" value="C:cytosol"/>
    <property type="evidence" value="ECO:0007669"/>
    <property type="project" value="TreeGrafter"/>
</dbReference>
<keyword evidence="11" id="KW-1185">Reference proteome</keyword>
<dbReference type="PROSITE" id="PS50089">
    <property type="entry name" value="ZF_RING_2"/>
    <property type="match status" value="1"/>
</dbReference>
<evidence type="ECO:0000313" key="10">
    <source>
        <dbReference type="EMBL" id="OZJ03615.1"/>
    </source>
</evidence>
<dbReference type="Proteomes" id="UP000242875">
    <property type="component" value="Unassembled WGS sequence"/>
</dbReference>
<dbReference type="PANTHER" id="PTHR15067">
    <property type="entry name" value="E3 UBIQUITIN-PROTEIN LIGASE RNF8"/>
    <property type="match status" value="1"/>
</dbReference>
<evidence type="ECO:0000259" key="8">
    <source>
        <dbReference type="PROSITE" id="PS50006"/>
    </source>
</evidence>
<feature type="region of interest" description="Disordered" evidence="7">
    <location>
        <begin position="1"/>
        <end position="43"/>
    </location>
</feature>
<dbReference type="Gene3D" id="2.60.200.20">
    <property type="match status" value="1"/>
</dbReference>
<keyword evidence="3 6" id="KW-0863">Zinc-finger</keyword>
<dbReference type="OrthoDB" id="687730at2759"/>
<dbReference type="Pfam" id="PF17123">
    <property type="entry name" value="zf-RING_11"/>
    <property type="match status" value="1"/>
</dbReference>
<feature type="compositionally biased region" description="Low complexity" evidence="7">
    <location>
        <begin position="20"/>
        <end position="40"/>
    </location>
</feature>
<evidence type="ECO:0000256" key="4">
    <source>
        <dbReference type="ARBA" id="ARBA00022786"/>
    </source>
</evidence>
<dbReference type="SUPFAM" id="SSF49879">
    <property type="entry name" value="SMAD/FHA domain"/>
    <property type="match status" value="1"/>
</dbReference>
<gene>
    <name evidence="10" type="ORF">BZG36_03704</name>
</gene>
<keyword evidence="4" id="KW-0833">Ubl conjugation pathway</keyword>
<dbReference type="GO" id="GO:0008270">
    <property type="term" value="F:zinc ion binding"/>
    <property type="evidence" value="ECO:0007669"/>
    <property type="project" value="UniProtKB-KW"/>
</dbReference>
<dbReference type="PROSITE" id="PS50006">
    <property type="entry name" value="FHA_DOMAIN"/>
    <property type="match status" value="1"/>
</dbReference>
<dbReference type="SMART" id="SM00240">
    <property type="entry name" value="FHA"/>
    <property type="match status" value="1"/>
</dbReference>
<evidence type="ECO:0000256" key="6">
    <source>
        <dbReference type="PROSITE-ProRule" id="PRU00175"/>
    </source>
</evidence>
<dbReference type="GO" id="GO:0061630">
    <property type="term" value="F:ubiquitin protein ligase activity"/>
    <property type="evidence" value="ECO:0007669"/>
    <property type="project" value="TreeGrafter"/>
</dbReference>
<evidence type="ECO:0000256" key="2">
    <source>
        <dbReference type="ARBA" id="ARBA00022723"/>
    </source>
</evidence>